<feature type="non-terminal residue" evidence="1">
    <location>
        <position position="97"/>
    </location>
</feature>
<gene>
    <name evidence="1" type="ORF">PFISCL1PPCAC_21583</name>
</gene>
<dbReference type="AlphaFoldDB" id="A0AAV5WDD4"/>
<sequence>VVIVDEEVSSPNAYCRFKVLLKKKIHAKSFYSELKRLFEQSDAALLGANNLEVKIHDYHGDLFKSLVPCNPDRFVSAGAKETPHEHISEFTMEETEY</sequence>
<organism evidence="1 2">
    <name type="scientific">Pristionchus fissidentatus</name>
    <dbReference type="NCBI Taxonomy" id="1538716"/>
    <lineage>
        <taxon>Eukaryota</taxon>
        <taxon>Metazoa</taxon>
        <taxon>Ecdysozoa</taxon>
        <taxon>Nematoda</taxon>
        <taxon>Chromadorea</taxon>
        <taxon>Rhabditida</taxon>
        <taxon>Rhabditina</taxon>
        <taxon>Diplogasteromorpha</taxon>
        <taxon>Diplogasteroidea</taxon>
        <taxon>Neodiplogasteridae</taxon>
        <taxon>Pristionchus</taxon>
    </lineage>
</organism>
<name>A0AAV5WDD4_9BILA</name>
<keyword evidence="2" id="KW-1185">Reference proteome</keyword>
<protein>
    <submittedName>
        <fullName evidence="1">Uncharacterized protein</fullName>
    </submittedName>
</protein>
<evidence type="ECO:0000313" key="1">
    <source>
        <dbReference type="EMBL" id="GMT30286.1"/>
    </source>
</evidence>
<dbReference type="EMBL" id="BTSY01000005">
    <property type="protein sequence ID" value="GMT30286.1"/>
    <property type="molecule type" value="Genomic_DNA"/>
</dbReference>
<comment type="caution">
    <text evidence="1">The sequence shown here is derived from an EMBL/GenBank/DDBJ whole genome shotgun (WGS) entry which is preliminary data.</text>
</comment>
<dbReference type="Proteomes" id="UP001432322">
    <property type="component" value="Unassembled WGS sequence"/>
</dbReference>
<feature type="non-terminal residue" evidence="1">
    <location>
        <position position="1"/>
    </location>
</feature>
<evidence type="ECO:0000313" key="2">
    <source>
        <dbReference type="Proteomes" id="UP001432322"/>
    </source>
</evidence>
<accession>A0AAV5WDD4</accession>
<reference evidence="1" key="1">
    <citation type="submission" date="2023-10" db="EMBL/GenBank/DDBJ databases">
        <title>Genome assembly of Pristionchus species.</title>
        <authorList>
            <person name="Yoshida K."/>
            <person name="Sommer R.J."/>
        </authorList>
    </citation>
    <scope>NUCLEOTIDE SEQUENCE</scope>
    <source>
        <strain evidence="1">RS5133</strain>
    </source>
</reference>
<proteinExistence type="predicted"/>